<dbReference type="PANTHER" id="PTHR23026:SF123">
    <property type="entry name" value="NAD(P)H NITROREDUCTASE RV3131-RELATED"/>
    <property type="match status" value="1"/>
</dbReference>
<comment type="caution">
    <text evidence="1">The sequence shown here is derived from an EMBL/GenBank/DDBJ whole genome shotgun (WGS) entry which is preliminary data.</text>
</comment>
<organism evidence="1 2">
    <name type="scientific">Actinomycetospora chlora</name>
    <dbReference type="NCBI Taxonomy" id="663608"/>
    <lineage>
        <taxon>Bacteria</taxon>
        <taxon>Bacillati</taxon>
        <taxon>Actinomycetota</taxon>
        <taxon>Actinomycetes</taxon>
        <taxon>Pseudonocardiales</taxon>
        <taxon>Pseudonocardiaceae</taxon>
        <taxon>Actinomycetospora</taxon>
    </lineage>
</organism>
<reference evidence="2" key="1">
    <citation type="journal article" date="2019" name="Int. J. Syst. Evol. Microbiol.">
        <title>The Global Catalogue of Microorganisms (GCM) 10K type strain sequencing project: providing services to taxonomists for standard genome sequencing and annotation.</title>
        <authorList>
            <consortium name="The Broad Institute Genomics Platform"/>
            <consortium name="The Broad Institute Genome Sequencing Center for Infectious Disease"/>
            <person name="Wu L."/>
            <person name="Ma J."/>
        </authorList>
    </citation>
    <scope>NUCLEOTIDE SEQUENCE [LARGE SCALE GENOMIC DNA]</scope>
    <source>
        <strain evidence="2">JCM 17979</strain>
    </source>
</reference>
<dbReference type="RefSeq" id="WP_345412768.1">
    <property type="nucleotide sequence ID" value="NZ_BAABHO010000009.1"/>
</dbReference>
<evidence type="ECO:0000313" key="1">
    <source>
        <dbReference type="EMBL" id="GAA4783425.1"/>
    </source>
</evidence>
<proteinExistence type="predicted"/>
<name>A0ABP9AM51_9PSEU</name>
<dbReference type="InterPro" id="IPR050627">
    <property type="entry name" value="Nitroreductase/BluB"/>
</dbReference>
<dbReference type="SUPFAM" id="SSF55469">
    <property type="entry name" value="FMN-dependent nitroreductase-like"/>
    <property type="match status" value="2"/>
</dbReference>
<evidence type="ECO:0000313" key="2">
    <source>
        <dbReference type="Proteomes" id="UP001500928"/>
    </source>
</evidence>
<keyword evidence="2" id="KW-1185">Reference proteome</keyword>
<gene>
    <name evidence="1" type="ORF">GCM10023200_16080</name>
</gene>
<dbReference type="Gene3D" id="3.40.109.10">
    <property type="entry name" value="NADH Oxidase"/>
    <property type="match status" value="1"/>
</dbReference>
<dbReference type="Proteomes" id="UP001500928">
    <property type="component" value="Unassembled WGS sequence"/>
</dbReference>
<dbReference type="PANTHER" id="PTHR23026">
    <property type="entry name" value="NADPH NITROREDUCTASE"/>
    <property type="match status" value="1"/>
</dbReference>
<dbReference type="NCBIfam" id="NF047509">
    <property type="entry name" value="Rv3131_FMN_oxido"/>
    <property type="match status" value="1"/>
</dbReference>
<accession>A0ABP9AM51</accession>
<sequence>MNAPSLGTERAVLREAVARALRAPSEHNTQPWRWVLGDDHVDLHVDRSRRLHFTDELGHGALLACGCALHHLRVTLASEGWASAVRHQPETDGRPLARVRIRPIDGDVDATSARHAAAIPARRTDRRRFTGREVPVDVLESLDDAARPYGGVLHLAYGTHRALIAEAMREAAGRQREHVGYAAELEQWTHRYAGARDGIPASARLDGPPPSYRDLVLRWFPRGSLRQPRGGGDHEDASVLAVLTAVDEGPVSVLRAGEALSAVLLEATARGLGTTPITQVLEVPETRERVRHLVVGAHRPPVCVLRLGWPDPFGEPLPATPRRPLDQVLTET</sequence>
<dbReference type="EMBL" id="BAABHO010000009">
    <property type="protein sequence ID" value="GAA4783425.1"/>
    <property type="molecule type" value="Genomic_DNA"/>
</dbReference>
<dbReference type="InterPro" id="IPR000415">
    <property type="entry name" value="Nitroreductase-like"/>
</dbReference>
<protein>
    <submittedName>
        <fullName evidence="1">NAD(P)H nitroreductase</fullName>
    </submittedName>
</protein>